<reference evidence="2 3" key="1">
    <citation type="submission" date="2019-03" db="EMBL/GenBank/DDBJ databases">
        <title>Genomic Encyclopedia of Archaeal and Bacterial Type Strains, Phase II (KMG-II): from individual species to whole genera.</title>
        <authorList>
            <person name="Goeker M."/>
        </authorList>
    </citation>
    <scope>NUCLEOTIDE SEQUENCE [LARGE SCALE GENOMIC DNA]</scope>
    <source>
        <strain evidence="2 3">ATCC 25309</strain>
    </source>
</reference>
<dbReference type="OrthoDB" id="188479at2"/>
<feature type="chain" id="PRO_5020214050" description="DUF1444 family protein" evidence="1">
    <location>
        <begin position="18"/>
        <end position="201"/>
    </location>
</feature>
<dbReference type="RefSeq" id="WP_133796868.1">
    <property type="nucleotide sequence ID" value="NZ_SOCA01000009.1"/>
</dbReference>
<evidence type="ECO:0000313" key="2">
    <source>
        <dbReference type="EMBL" id="TDU66131.1"/>
    </source>
</evidence>
<evidence type="ECO:0000313" key="3">
    <source>
        <dbReference type="Proteomes" id="UP000295662"/>
    </source>
</evidence>
<protein>
    <recommendedName>
        <fullName evidence="4">DUF1444 family protein</fullName>
    </recommendedName>
</protein>
<comment type="caution">
    <text evidence="2">The sequence shown here is derived from an EMBL/GenBank/DDBJ whole genome shotgun (WGS) entry which is preliminary data.</text>
</comment>
<keyword evidence="3" id="KW-1185">Reference proteome</keyword>
<dbReference type="EMBL" id="SOCA01000009">
    <property type="protein sequence ID" value="TDU66131.1"/>
    <property type="molecule type" value="Genomic_DNA"/>
</dbReference>
<evidence type="ECO:0008006" key="4">
    <source>
        <dbReference type="Google" id="ProtNLM"/>
    </source>
</evidence>
<organism evidence="2 3">
    <name type="scientific">Prosthecobacter fusiformis</name>
    <dbReference type="NCBI Taxonomy" id="48464"/>
    <lineage>
        <taxon>Bacteria</taxon>
        <taxon>Pseudomonadati</taxon>
        <taxon>Verrucomicrobiota</taxon>
        <taxon>Verrucomicrobiia</taxon>
        <taxon>Verrucomicrobiales</taxon>
        <taxon>Verrucomicrobiaceae</taxon>
        <taxon>Prosthecobacter</taxon>
    </lineage>
</organism>
<accession>A0A4R7RLB3</accession>
<evidence type="ECO:0000256" key="1">
    <source>
        <dbReference type="SAM" id="SignalP"/>
    </source>
</evidence>
<keyword evidence="1" id="KW-0732">Signal</keyword>
<sequence>MKSLLFAALAFTSSLTAQTVAGKLETLLLLPEPAVLRNNFSFSPEGAEKTVLTPAKELTDVPGIMAYSSEEFKQLGLSVATFTERAKKAADIRLASLKPHLVKDDAGKVLYAVYRSEKPLIASLLVAPSLPLIFESLFGSEVWVAIPDRHSLFIFPAKPEALEEFTADLADRFHNDPRAASSEIFSLKKDTPIRVVGSFMP</sequence>
<name>A0A4R7RLB3_9BACT</name>
<dbReference type="AlphaFoldDB" id="A0A4R7RLB3"/>
<gene>
    <name evidence="2" type="ORF">EI77_03868</name>
</gene>
<dbReference type="Proteomes" id="UP000295662">
    <property type="component" value="Unassembled WGS sequence"/>
</dbReference>
<proteinExistence type="predicted"/>
<feature type="signal peptide" evidence="1">
    <location>
        <begin position="1"/>
        <end position="17"/>
    </location>
</feature>